<sequence length="928" mass="98309">MRIPFIAGTTRLRLCRCRAAAATLWRLFLAACTLVLACGVARAAQDVTDSVAITMTTPVLSATANVSDSVVTITNTSSFPIAAPFTLTVKNLSTPGVAVAWHTGLDAAENALVAVPLPLGLLAPGAAVSVTVRFANQRRQPFTYELAAAGTPLPDESTVALTVTVRTYSGDPAQPLGALAGSGVGIVVDGAVRAVTDASSQATVRVPVTQQWIAARRAPTGVGLAHLVLTPDLPNAADIVLTDDGEVFGDATLRFDQVLHSTLQRNPAALTGHLTKPDGSPIRLTDLAGVEFRDAFESTLYDMTEWFTVDPDGTIRCVQPAALNNTTAGTQAILVTGLDAAGTPYRVRMTAHLASGMPLVSSLARPPSEPGMDLGGITVVGRSLLAGAVQSTVTDANGNFTLPLLPSGLVRVTATVERAGRHYSVLALVDPDSSRTAEPLQLRGTAELHAALPATPADPADRRVDVEAESVDAGTTVRTAALAVPRGTAAVTLAYEATRLYGGQPPNDTYFVRVYDGHSGKVLFTEARRNGQPRAVDTQWGRDNRTGTIEHELDVAAATADADGELILEVGETTASYNMSGYAASLAASLRLDRGMIIDGLVLPQDPQIVDNDLRRYSMPDDGATNVFHRMAQLDIRKPADAVVTNVQVDTELRDDTLTVLSEAPGQDVELAGDTIRTPLTFKPAPAMVSAQRAAFDSSLVMHYRFVVTAQAADGTVLTAERRAPGKWPLWHAPAGLARYGMREPGGDDWVSDYAYRWLVRNAAQLPPVNDFSGEHGNNLGHATHGRGGEFTLYHFYTFSGANPDSGLSNYRRLVARIKELPLQASTDPATKATGQAAAAEVKAWVLASRAGIDKVAAIAGVREVNYIRGGPDAAGISGGDWGRRLLMTGRVTVNGSNFDLAVGNWDNQRYWPRVGQYHHLQVRLSGE</sequence>
<name>A0A562PQX0_9BURK</name>
<gene>
    <name evidence="2" type="ORF">IP92_03195</name>
</gene>
<reference evidence="2 3" key="1">
    <citation type="journal article" date="2015" name="Stand. Genomic Sci.">
        <title>Genomic Encyclopedia of Bacterial and Archaeal Type Strains, Phase III: the genomes of soil and plant-associated and newly described type strains.</title>
        <authorList>
            <person name="Whitman W.B."/>
            <person name="Woyke T."/>
            <person name="Klenk H.P."/>
            <person name="Zhou Y."/>
            <person name="Lilburn T.G."/>
            <person name="Beck B.J."/>
            <person name="De Vos P."/>
            <person name="Vandamme P."/>
            <person name="Eisen J.A."/>
            <person name="Garrity G."/>
            <person name="Hugenholtz P."/>
            <person name="Kyrpides N.C."/>
        </authorList>
    </citation>
    <scope>NUCLEOTIDE SEQUENCE [LARGE SCALE GENOMIC DNA]</scope>
    <source>
        <strain evidence="2 3">CGMCC 1.10685</strain>
    </source>
</reference>
<evidence type="ECO:0008006" key="4">
    <source>
        <dbReference type="Google" id="ProtNLM"/>
    </source>
</evidence>
<dbReference type="Proteomes" id="UP000315112">
    <property type="component" value="Unassembled WGS sequence"/>
</dbReference>
<evidence type="ECO:0000313" key="2">
    <source>
        <dbReference type="EMBL" id="TWI46832.1"/>
    </source>
</evidence>
<organism evidence="2 3">
    <name type="scientific">Pseudoduganella flava</name>
    <dbReference type="NCBI Taxonomy" id="871742"/>
    <lineage>
        <taxon>Bacteria</taxon>
        <taxon>Pseudomonadati</taxon>
        <taxon>Pseudomonadota</taxon>
        <taxon>Betaproteobacteria</taxon>
        <taxon>Burkholderiales</taxon>
        <taxon>Oxalobacteraceae</taxon>
        <taxon>Telluria group</taxon>
        <taxon>Pseudoduganella</taxon>
    </lineage>
</organism>
<proteinExistence type="predicted"/>
<evidence type="ECO:0000313" key="3">
    <source>
        <dbReference type="Proteomes" id="UP000315112"/>
    </source>
</evidence>
<keyword evidence="1" id="KW-0732">Signal</keyword>
<protein>
    <recommendedName>
        <fullName evidence="4">Carboxypeptidase regulatory-like domain-containing protein</fullName>
    </recommendedName>
</protein>
<evidence type="ECO:0000256" key="1">
    <source>
        <dbReference type="SAM" id="SignalP"/>
    </source>
</evidence>
<dbReference type="AlphaFoldDB" id="A0A562PQX0"/>
<comment type="caution">
    <text evidence="2">The sequence shown here is derived from an EMBL/GenBank/DDBJ whole genome shotgun (WGS) entry which is preliminary data.</text>
</comment>
<dbReference type="EMBL" id="VLKW01000005">
    <property type="protein sequence ID" value="TWI46832.1"/>
    <property type="molecule type" value="Genomic_DNA"/>
</dbReference>
<accession>A0A562PQX0</accession>
<feature type="chain" id="PRO_5021806241" description="Carboxypeptidase regulatory-like domain-containing protein" evidence="1">
    <location>
        <begin position="44"/>
        <end position="928"/>
    </location>
</feature>
<feature type="signal peptide" evidence="1">
    <location>
        <begin position="1"/>
        <end position="43"/>
    </location>
</feature>